<dbReference type="GO" id="GO:0032541">
    <property type="term" value="C:cortical endoplasmic reticulum"/>
    <property type="evidence" value="ECO:0007669"/>
    <property type="project" value="TreeGrafter"/>
</dbReference>
<dbReference type="OrthoDB" id="10053431at2759"/>
<comment type="similarity">
    <text evidence="1 5">Belongs to the OSBP family.</text>
</comment>
<evidence type="ECO:0000256" key="7">
    <source>
        <dbReference type="SAM" id="MobiDB-lite"/>
    </source>
</evidence>
<dbReference type="InterPro" id="IPR000648">
    <property type="entry name" value="Oxysterol-bd"/>
</dbReference>
<protein>
    <recommendedName>
        <fullName evidence="6">Oxysterol-binding protein</fullName>
    </recommendedName>
</protein>
<dbReference type="FunFam" id="2.30.29.30:FF:000030">
    <property type="entry name" value="Oxysterol-binding protein"/>
    <property type="match status" value="1"/>
</dbReference>
<evidence type="ECO:0000256" key="6">
    <source>
        <dbReference type="RuleBase" id="RU003845"/>
    </source>
</evidence>
<dbReference type="AlphaFoldDB" id="A0A6A4WG46"/>
<gene>
    <name evidence="9" type="primary">OSBPL8_1</name>
    <name evidence="9" type="ORF">FJT64_025998</name>
</gene>
<organism evidence="9 10">
    <name type="scientific">Amphibalanus amphitrite</name>
    <name type="common">Striped barnacle</name>
    <name type="synonym">Balanus amphitrite</name>
    <dbReference type="NCBI Taxonomy" id="1232801"/>
    <lineage>
        <taxon>Eukaryota</taxon>
        <taxon>Metazoa</taxon>
        <taxon>Ecdysozoa</taxon>
        <taxon>Arthropoda</taxon>
        <taxon>Crustacea</taxon>
        <taxon>Multicrustacea</taxon>
        <taxon>Cirripedia</taxon>
        <taxon>Thoracica</taxon>
        <taxon>Thoracicalcarea</taxon>
        <taxon>Balanomorpha</taxon>
        <taxon>Balanoidea</taxon>
        <taxon>Balanidae</taxon>
        <taxon>Amphibalaninae</taxon>
        <taxon>Amphibalanus</taxon>
    </lineage>
</organism>
<dbReference type="GO" id="GO:0006869">
    <property type="term" value="P:lipid transport"/>
    <property type="evidence" value="ECO:0007669"/>
    <property type="project" value="UniProtKB-KW"/>
</dbReference>
<dbReference type="Pfam" id="PF01237">
    <property type="entry name" value="Oxysterol_BP"/>
    <property type="match status" value="2"/>
</dbReference>
<proteinExistence type="inferred from homology"/>
<dbReference type="Pfam" id="PF00169">
    <property type="entry name" value="PH"/>
    <property type="match status" value="1"/>
</dbReference>
<dbReference type="SMART" id="SM00233">
    <property type="entry name" value="PH"/>
    <property type="match status" value="1"/>
</dbReference>
<feature type="compositionally biased region" description="Acidic residues" evidence="7">
    <location>
        <begin position="304"/>
        <end position="321"/>
    </location>
</feature>
<keyword evidence="10" id="KW-1185">Reference proteome</keyword>
<dbReference type="InterPro" id="IPR001849">
    <property type="entry name" value="PH_domain"/>
</dbReference>
<evidence type="ECO:0000256" key="2">
    <source>
        <dbReference type="ARBA" id="ARBA00022448"/>
    </source>
</evidence>
<reference evidence="9 10" key="1">
    <citation type="submission" date="2019-07" db="EMBL/GenBank/DDBJ databases">
        <title>Draft genome assembly of a fouling barnacle, Amphibalanus amphitrite (Darwin, 1854): The first reference genome for Thecostraca.</title>
        <authorList>
            <person name="Kim W."/>
        </authorList>
    </citation>
    <scope>NUCLEOTIDE SEQUENCE [LARGE SCALE GENOMIC DNA]</scope>
    <source>
        <strain evidence="9">SNU_AA5</strain>
        <tissue evidence="9">Soma without cirri and trophi</tissue>
    </source>
</reference>
<dbReference type="GO" id="GO:0016020">
    <property type="term" value="C:membrane"/>
    <property type="evidence" value="ECO:0007669"/>
    <property type="project" value="TreeGrafter"/>
</dbReference>
<evidence type="ECO:0000256" key="1">
    <source>
        <dbReference type="ARBA" id="ARBA00008842"/>
    </source>
</evidence>
<dbReference type="InterPro" id="IPR011993">
    <property type="entry name" value="PH-like_dom_sf"/>
</dbReference>
<dbReference type="GO" id="GO:0005829">
    <property type="term" value="C:cytosol"/>
    <property type="evidence" value="ECO:0007669"/>
    <property type="project" value="TreeGrafter"/>
</dbReference>
<dbReference type="PANTHER" id="PTHR10972">
    <property type="entry name" value="OXYSTEROL-BINDING PROTEIN-RELATED"/>
    <property type="match status" value="1"/>
</dbReference>
<dbReference type="Gene3D" id="2.40.160.120">
    <property type="match status" value="1"/>
</dbReference>
<keyword evidence="2 6" id="KW-0813">Transport</keyword>
<evidence type="ECO:0000313" key="10">
    <source>
        <dbReference type="Proteomes" id="UP000440578"/>
    </source>
</evidence>
<evidence type="ECO:0000313" key="9">
    <source>
        <dbReference type="EMBL" id="KAF0301772.1"/>
    </source>
</evidence>
<evidence type="ECO:0000256" key="3">
    <source>
        <dbReference type="ARBA" id="ARBA00023055"/>
    </source>
</evidence>
<dbReference type="SUPFAM" id="SSF50729">
    <property type="entry name" value="PH domain-like"/>
    <property type="match status" value="1"/>
</dbReference>
<dbReference type="PROSITE" id="PS01013">
    <property type="entry name" value="OSBP"/>
    <property type="match status" value="1"/>
</dbReference>
<feature type="region of interest" description="Disordered" evidence="7">
    <location>
        <begin position="298"/>
        <end position="329"/>
    </location>
</feature>
<dbReference type="Gene3D" id="3.30.70.3490">
    <property type="match status" value="1"/>
</dbReference>
<dbReference type="Gene3D" id="2.30.29.30">
    <property type="entry name" value="Pleckstrin-homology domain (PH domain)/Phosphotyrosine-binding domain (PTB)"/>
    <property type="match status" value="1"/>
</dbReference>
<comment type="caution">
    <text evidence="9">The sequence shown here is derived from an EMBL/GenBank/DDBJ whole genome shotgun (WGS) entry which is preliminary data.</text>
</comment>
<evidence type="ECO:0000256" key="5">
    <source>
        <dbReference type="RuleBase" id="RU003844"/>
    </source>
</evidence>
<dbReference type="GO" id="GO:0015485">
    <property type="term" value="F:cholesterol binding"/>
    <property type="evidence" value="ECO:0007669"/>
    <property type="project" value="TreeGrafter"/>
</dbReference>
<dbReference type="EMBL" id="VIIS01001124">
    <property type="protein sequence ID" value="KAF0301772.1"/>
    <property type="molecule type" value="Genomic_DNA"/>
</dbReference>
<dbReference type="PANTHER" id="PTHR10972:SF102">
    <property type="entry name" value="OXYSTEROL-BINDING PROTEIN"/>
    <property type="match status" value="1"/>
</dbReference>
<feature type="region of interest" description="Disordered" evidence="7">
    <location>
        <begin position="51"/>
        <end position="118"/>
    </location>
</feature>
<evidence type="ECO:0000256" key="4">
    <source>
        <dbReference type="ARBA" id="ARBA00023121"/>
    </source>
</evidence>
<dbReference type="FunFam" id="1.10.287.2720:FF:000002">
    <property type="entry name" value="Oxysterol-binding protein"/>
    <property type="match status" value="1"/>
</dbReference>
<dbReference type="CDD" id="cd13286">
    <property type="entry name" value="PH_OPR5_ORP8"/>
    <property type="match status" value="1"/>
</dbReference>
<sequence length="879" mass="98585">MRNTQIAETGTDLFHCLQMGEIDGEEPAAVDVVPQAEDPRPPTAELLRVGRRLQRRSVSQSSTDSTCHPAHPGADQAANDSAGSGKAGDLSTSASGRLAAPGGLTRKESYKDQRRRYRHEKRRAADELLSTVRDPAVLVRADWLKVRGTLKSWTKLWCVLKPGLLILYKSEKAKNSHWVGTILLSSCHLIERPSKKDGFCFKLYHPLEQSIWSTKGPDGESGGATLQLLPTAHLIFRAPTQSSGKCWMDALELSMACSSLLKRSMNAEGGRSWAESEPEGGDLDDSRVVTPVEASAEFGAAVGEDGDSSEDGSAMEDDAETAADQAQPPAIETTYCENVEVLDPELLGGGGQTEELADENKNLLWPLLKQLRPGMDLSKVVLPTFILEPRSFLDKLSDYYYHADYLSRAIHEDDPFLRMRSIVGWYLSGFYKKPKGLKKPYNPILGETFRCYWQHPNGSRTFYIAEQVSHHPPVSAFYVSNRRDGFCISSSILAKSKFYGKFRCPAILPKSKFYVILAKSEFYGNSTSAILVGTATLTLLPRGEAYRVTMPYAHCKGILIGTLSMELGGKVTIECEKTGYTTELEFKLKPMWSGQDDCNRVVGKIRLGHETLATIDGKWDGQMFCTDKRTNERETLWNPTPEVCRQRLKRYTVPLDEQGIWESELLWSKVSKEIERDDQVAATNEKFVLEEAQRAAAKERKATCTEWVPKYFVQDCISGEYQYRYADLRPWDPHTDQHQYEADYQVLTRTRTRAPMLRTASLISVEKNLRKVEVAAVVRKELTGRVTRISESSSPDASTVDGGRRREHVSPRRLQQCLQPLEQLQRDTAAELAAVRRQLERLQRAQQSPGASRQLSPWLVLLLAVLAQLVTGWWLRRAG</sequence>
<dbReference type="Proteomes" id="UP000440578">
    <property type="component" value="Unassembled WGS sequence"/>
</dbReference>
<feature type="region of interest" description="Disordered" evidence="7">
    <location>
        <begin position="788"/>
        <end position="812"/>
    </location>
</feature>
<dbReference type="InterPro" id="IPR037239">
    <property type="entry name" value="OSBP_sf"/>
</dbReference>
<dbReference type="Gene3D" id="1.10.287.2720">
    <property type="match status" value="1"/>
</dbReference>
<dbReference type="InterPro" id="IPR018494">
    <property type="entry name" value="Oxysterol-bd_CS"/>
</dbReference>
<evidence type="ECO:0000259" key="8">
    <source>
        <dbReference type="PROSITE" id="PS50003"/>
    </source>
</evidence>
<dbReference type="PROSITE" id="PS50003">
    <property type="entry name" value="PH_DOMAIN"/>
    <property type="match status" value="1"/>
</dbReference>
<feature type="domain" description="PH" evidence="8">
    <location>
        <begin position="137"/>
        <end position="256"/>
    </location>
</feature>
<keyword evidence="3 6" id="KW-0445">Lipid transport</keyword>
<dbReference type="SUPFAM" id="SSF144000">
    <property type="entry name" value="Oxysterol-binding protein-like"/>
    <property type="match status" value="2"/>
</dbReference>
<accession>A0A6A4WG46</accession>
<name>A0A6A4WG46_AMPAM</name>
<keyword evidence="4" id="KW-0446">Lipid-binding</keyword>